<dbReference type="EMBL" id="FNSC01000001">
    <property type="protein sequence ID" value="SED68817.1"/>
    <property type="molecule type" value="Genomic_DNA"/>
</dbReference>
<proteinExistence type="predicted"/>
<feature type="compositionally biased region" description="Basic residues" evidence="1">
    <location>
        <begin position="86"/>
        <end position="96"/>
    </location>
</feature>
<accession>A0A1H5CQ72</accession>
<gene>
    <name evidence="2" type="ORF">SAMN05421553_3121</name>
</gene>
<dbReference type="OrthoDB" id="7015544at2"/>
<dbReference type="AlphaFoldDB" id="A0A1H5CQ72"/>
<evidence type="ECO:0000256" key="1">
    <source>
        <dbReference type="SAM" id="MobiDB-lite"/>
    </source>
</evidence>
<evidence type="ECO:0000313" key="2">
    <source>
        <dbReference type="EMBL" id="SED68817.1"/>
    </source>
</evidence>
<reference evidence="3" key="1">
    <citation type="submission" date="2016-10" db="EMBL/GenBank/DDBJ databases">
        <authorList>
            <person name="Varghese N."/>
            <person name="Submissions S."/>
        </authorList>
    </citation>
    <scope>NUCLEOTIDE SEQUENCE [LARGE SCALE GENOMIC DNA]</scope>
    <source>
        <strain evidence="3">DSM 12111</strain>
    </source>
</reference>
<evidence type="ECO:0008006" key="4">
    <source>
        <dbReference type="Google" id="ProtNLM"/>
    </source>
</evidence>
<keyword evidence="3" id="KW-1185">Reference proteome</keyword>
<dbReference type="RefSeq" id="WP_090383515.1">
    <property type="nucleotide sequence ID" value="NZ_FNSC01000001.1"/>
</dbReference>
<evidence type="ECO:0000313" key="3">
    <source>
        <dbReference type="Proteomes" id="UP000242849"/>
    </source>
</evidence>
<name>A0A1H5CQ72_PSEAG</name>
<sequence length="148" mass="17798">MSYKSMLLALLVLTLSGCAVYGGGSGYGHRGYDRGHLNTYYQVQRYPVCVVPQPQRYKAYQHDGRRYDDHRHPSRYYVPAPQPRHYQTHKYQKRHDYRVVQPQAGWDGRRDHYRDHQQRAQRHDAQWGGERRGGDRRDDRKGWERQRN</sequence>
<feature type="compositionally biased region" description="Basic and acidic residues" evidence="1">
    <location>
        <begin position="107"/>
        <end position="148"/>
    </location>
</feature>
<feature type="compositionally biased region" description="Basic and acidic residues" evidence="1">
    <location>
        <begin position="62"/>
        <end position="71"/>
    </location>
</feature>
<feature type="region of interest" description="Disordered" evidence="1">
    <location>
        <begin position="62"/>
        <end position="148"/>
    </location>
</feature>
<protein>
    <recommendedName>
        <fullName evidence="4">Lipoprotein</fullName>
    </recommendedName>
</protein>
<dbReference type="PROSITE" id="PS51257">
    <property type="entry name" value="PROKAR_LIPOPROTEIN"/>
    <property type="match status" value="1"/>
</dbReference>
<organism evidence="2 3">
    <name type="scientific">Pseudomonas anguilliseptica</name>
    <dbReference type="NCBI Taxonomy" id="53406"/>
    <lineage>
        <taxon>Bacteria</taxon>
        <taxon>Pseudomonadati</taxon>
        <taxon>Pseudomonadota</taxon>
        <taxon>Gammaproteobacteria</taxon>
        <taxon>Pseudomonadales</taxon>
        <taxon>Pseudomonadaceae</taxon>
        <taxon>Pseudomonas</taxon>
    </lineage>
</organism>
<dbReference type="Proteomes" id="UP000242849">
    <property type="component" value="Unassembled WGS sequence"/>
</dbReference>